<evidence type="ECO:0000313" key="1">
    <source>
        <dbReference type="EMBL" id="KXA38169.1"/>
    </source>
</evidence>
<comment type="caution">
    <text evidence="1">The sequence shown here is derived from an EMBL/GenBank/DDBJ whole genome shotgun (WGS) entry which is preliminary data.</text>
</comment>
<reference evidence="2" key="1">
    <citation type="submission" date="2016-01" db="EMBL/GenBank/DDBJ databases">
        <authorList>
            <person name="Mitreva M."/>
            <person name="Pepin K.H."/>
            <person name="Mihindukulasuriya K.A."/>
            <person name="Fulton R."/>
            <person name="Fronick C."/>
            <person name="O'Laughlin M."/>
            <person name="Miner T."/>
            <person name="Herter B."/>
            <person name="Rosa B.A."/>
            <person name="Cordes M."/>
            <person name="Tomlinson C."/>
            <person name="Wollam A."/>
            <person name="Palsikar V.B."/>
            <person name="Mardis E.R."/>
            <person name="Wilson R.K."/>
        </authorList>
    </citation>
    <scope>NUCLEOTIDE SEQUENCE [LARGE SCALE GENOMIC DNA]</scope>
    <source>
        <strain evidence="2">MJR7716</strain>
    </source>
</reference>
<feature type="non-terminal residue" evidence="1">
    <location>
        <position position="93"/>
    </location>
</feature>
<keyword evidence="2" id="KW-1185">Reference proteome</keyword>
<evidence type="ECO:0008006" key="3">
    <source>
        <dbReference type="Google" id="ProtNLM"/>
    </source>
</evidence>
<accession>A0A133Q5N4</accession>
<organism evidence="1 2">
    <name type="scientific">Prevotella corporis</name>
    <dbReference type="NCBI Taxonomy" id="28128"/>
    <lineage>
        <taxon>Bacteria</taxon>
        <taxon>Pseudomonadati</taxon>
        <taxon>Bacteroidota</taxon>
        <taxon>Bacteroidia</taxon>
        <taxon>Bacteroidales</taxon>
        <taxon>Prevotellaceae</taxon>
        <taxon>Prevotella</taxon>
    </lineage>
</organism>
<proteinExistence type="predicted"/>
<dbReference type="AlphaFoldDB" id="A0A133Q5N4"/>
<evidence type="ECO:0000313" key="2">
    <source>
        <dbReference type="Proteomes" id="UP000070533"/>
    </source>
</evidence>
<dbReference type="PATRIC" id="fig|28128.5.peg.1713"/>
<gene>
    <name evidence="1" type="ORF">HMPREF3226_01668</name>
</gene>
<dbReference type="Gene3D" id="2.180.10.10">
    <property type="entry name" value="RHS repeat-associated core"/>
    <property type="match status" value="1"/>
</dbReference>
<name>A0A133Q5N4_9BACT</name>
<sequence length="93" mass="10916">MTELNAKTITQLLSVSTRDKPKGDYEKMQFYYHPDHLGSSSYITNLDGEVMQHIEYVPFGEVFIEERNNTWNTPYLFNAKELDEETGMYYYGA</sequence>
<dbReference type="STRING" id="28128.HMPREF3226_01668"/>
<dbReference type="EMBL" id="LRQG01000122">
    <property type="protein sequence ID" value="KXA38169.1"/>
    <property type="molecule type" value="Genomic_DNA"/>
</dbReference>
<protein>
    <recommendedName>
        <fullName evidence="3">RHS repeat-associated core domain protein</fullName>
    </recommendedName>
</protein>
<dbReference type="Proteomes" id="UP000070533">
    <property type="component" value="Unassembled WGS sequence"/>
</dbReference>